<protein>
    <submittedName>
        <fullName evidence="4">Uncharacterized protein</fullName>
    </submittedName>
</protein>
<dbReference type="GO" id="GO:0015031">
    <property type="term" value="P:protein transport"/>
    <property type="evidence" value="ECO:0007669"/>
    <property type="project" value="InterPro"/>
</dbReference>
<keyword evidence="2" id="KW-0150">Chloroplast</keyword>
<sequence>MMKLFKSNQTKSDEDNPFHNVMNNIQTQFTNLFRIPNPNPSKEIKKLLKEIPVYRMTYSNPYHHGLYAPLRLCTMERAANFYFFTEEDAQSWVDRVECGTYYQTVKVSLFEIIKAEEADLSKMFTTVVPELSEVSNAIKERNKAGFHCDSFSGVPIFQSDALKTRDDGSPNNPSPAFFRKADLEKALLDKKRSNIEAELIQDCSTSKWNNVALIPPGNEKLFGNGLLSFLLQF</sequence>
<evidence type="ECO:0000256" key="3">
    <source>
        <dbReference type="ARBA" id="ARBA00022640"/>
    </source>
</evidence>
<accession>A0A022RCW8</accession>
<evidence type="ECO:0000313" key="4">
    <source>
        <dbReference type="EMBL" id="EYU36750.1"/>
    </source>
</evidence>
<dbReference type="PANTHER" id="PTHR33926">
    <property type="entry name" value="PROTEIN TIC 22, CHLOROPLASTIC"/>
    <property type="match status" value="1"/>
</dbReference>
<dbReference type="PANTHER" id="PTHR33926:SF1">
    <property type="entry name" value="PROTEIN TIC 22-LIKE, CHLOROPLASTIC"/>
    <property type="match status" value="1"/>
</dbReference>
<reference evidence="4 5" key="1">
    <citation type="journal article" date="2013" name="Proc. Natl. Acad. Sci. U.S.A.">
        <title>Fine-scale variation in meiotic recombination in Mimulus inferred from population shotgun sequencing.</title>
        <authorList>
            <person name="Hellsten U."/>
            <person name="Wright K.M."/>
            <person name="Jenkins J."/>
            <person name="Shu S."/>
            <person name="Yuan Y."/>
            <person name="Wessler S.R."/>
            <person name="Schmutz J."/>
            <person name="Willis J.H."/>
            <person name="Rokhsar D.S."/>
        </authorList>
    </citation>
    <scope>NUCLEOTIDE SEQUENCE [LARGE SCALE GENOMIC DNA]</scope>
    <source>
        <strain evidence="5">cv. DUN x IM62</strain>
    </source>
</reference>
<keyword evidence="5" id="KW-1185">Reference proteome</keyword>
<comment type="subcellular location">
    <subcellularLocation>
        <location evidence="1">Plastid</location>
        <location evidence="1">Chloroplast</location>
    </subcellularLocation>
</comment>
<keyword evidence="3" id="KW-0934">Plastid</keyword>
<dbReference type="EMBL" id="KI630592">
    <property type="protein sequence ID" value="EYU36750.1"/>
    <property type="molecule type" value="Genomic_DNA"/>
</dbReference>
<evidence type="ECO:0000256" key="2">
    <source>
        <dbReference type="ARBA" id="ARBA00022528"/>
    </source>
</evidence>
<organism evidence="4 5">
    <name type="scientific">Erythranthe guttata</name>
    <name type="common">Yellow monkey flower</name>
    <name type="synonym">Mimulus guttatus</name>
    <dbReference type="NCBI Taxonomy" id="4155"/>
    <lineage>
        <taxon>Eukaryota</taxon>
        <taxon>Viridiplantae</taxon>
        <taxon>Streptophyta</taxon>
        <taxon>Embryophyta</taxon>
        <taxon>Tracheophyta</taxon>
        <taxon>Spermatophyta</taxon>
        <taxon>Magnoliopsida</taxon>
        <taxon>eudicotyledons</taxon>
        <taxon>Gunneridae</taxon>
        <taxon>Pentapetalae</taxon>
        <taxon>asterids</taxon>
        <taxon>lamiids</taxon>
        <taxon>Lamiales</taxon>
        <taxon>Phrymaceae</taxon>
        <taxon>Erythranthe</taxon>
    </lineage>
</organism>
<dbReference type="AlphaFoldDB" id="A0A022RCW8"/>
<dbReference type="GO" id="GO:0009507">
    <property type="term" value="C:chloroplast"/>
    <property type="evidence" value="ECO:0007669"/>
    <property type="project" value="UniProtKB-SubCell"/>
</dbReference>
<proteinExistence type="predicted"/>
<dbReference type="PhylomeDB" id="A0A022RCW8"/>
<dbReference type="Proteomes" id="UP000030748">
    <property type="component" value="Unassembled WGS sequence"/>
</dbReference>
<evidence type="ECO:0000313" key="5">
    <source>
        <dbReference type="Proteomes" id="UP000030748"/>
    </source>
</evidence>
<gene>
    <name evidence="4" type="ORF">MIMGU_mgv1a021174mg</name>
</gene>
<dbReference type="Gene3D" id="3.40.1350.100">
    <property type="match status" value="2"/>
</dbReference>
<name>A0A022RCW8_ERYGU</name>
<dbReference type="InterPro" id="IPR007378">
    <property type="entry name" value="Tic22-like"/>
</dbReference>
<dbReference type="Pfam" id="PF04278">
    <property type="entry name" value="Tic22"/>
    <property type="match status" value="1"/>
</dbReference>
<dbReference type="STRING" id="4155.A0A022RCW8"/>
<evidence type="ECO:0000256" key="1">
    <source>
        <dbReference type="ARBA" id="ARBA00004229"/>
    </source>
</evidence>